<dbReference type="EMBL" id="JANPXH010002098">
    <property type="protein sequence ID" value="MCR6679996.1"/>
    <property type="molecule type" value="Genomic_DNA"/>
</dbReference>
<evidence type="ECO:0000313" key="2">
    <source>
        <dbReference type="Proteomes" id="UP001206878"/>
    </source>
</evidence>
<organism evidence="1 2">
    <name type="scientific">Escherichia marmotae</name>
    <dbReference type="NCBI Taxonomy" id="1499973"/>
    <lineage>
        <taxon>Bacteria</taxon>
        <taxon>Pseudomonadati</taxon>
        <taxon>Pseudomonadota</taxon>
        <taxon>Gammaproteobacteria</taxon>
        <taxon>Enterobacterales</taxon>
        <taxon>Enterobacteriaceae</taxon>
        <taxon>Escherichia</taxon>
    </lineage>
</organism>
<reference evidence="1" key="1">
    <citation type="submission" date="2022-07" db="EMBL/GenBank/DDBJ databases">
        <title>Diversity of ethanolamine utilization by human commensal Escherichia coli.</title>
        <authorList>
            <person name="Jubelin G."/>
        </authorList>
    </citation>
    <scope>NUCLEOTIDE SEQUENCE</scope>
    <source>
        <strain evidence="1">S1</strain>
    </source>
</reference>
<gene>
    <name evidence="1" type="ORF">NVV43_32120</name>
</gene>
<comment type="caution">
    <text evidence="1">The sequence shown here is derived from an EMBL/GenBank/DDBJ whole genome shotgun (WGS) entry which is preliminary data.</text>
</comment>
<feature type="non-terminal residue" evidence="1">
    <location>
        <position position="76"/>
    </location>
</feature>
<dbReference type="Pfam" id="PF10797">
    <property type="entry name" value="YhfT"/>
    <property type="match status" value="1"/>
</dbReference>
<dbReference type="Proteomes" id="UP001206878">
    <property type="component" value="Unassembled WGS sequence"/>
</dbReference>
<protein>
    <recommendedName>
        <fullName evidence="3">MFS transporter</fullName>
    </recommendedName>
</protein>
<proteinExistence type="predicted"/>
<sequence>CLLPVNQLLTALPDHVLGSLGELSSPVVSAFALFPLVAIFNQFGWKQSLIAAAVVLMKSGVVVRYLPHLNTISERP</sequence>
<name>A0AAW5N3X4_9ESCH</name>
<evidence type="ECO:0000313" key="1">
    <source>
        <dbReference type="EMBL" id="MCR6679996.1"/>
    </source>
</evidence>
<feature type="non-terminal residue" evidence="1">
    <location>
        <position position="1"/>
    </location>
</feature>
<dbReference type="AlphaFoldDB" id="A0AAW5N3X4"/>
<accession>A0AAW5N3X4</accession>
<evidence type="ECO:0008006" key="3">
    <source>
        <dbReference type="Google" id="ProtNLM"/>
    </source>
</evidence>
<dbReference type="InterPro" id="IPR019733">
    <property type="entry name" value="Uncharacterised_YhfT"/>
</dbReference>